<feature type="domain" description="Methyltransferase" evidence="4">
    <location>
        <begin position="67"/>
        <end position="165"/>
    </location>
</feature>
<evidence type="ECO:0000256" key="3">
    <source>
        <dbReference type="ARBA" id="ARBA00022691"/>
    </source>
</evidence>
<dbReference type="RefSeq" id="WP_127012059.1">
    <property type="nucleotide sequence ID" value="NZ_CP031422.1"/>
</dbReference>
<dbReference type="EMBL" id="CP031422">
    <property type="protein sequence ID" value="AZS40137.1"/>
    <property type="molecule type" value="Genomic_DNA"/>
</dbReference>
<dbReference type="InterPro" id="IPR041698">
    <property type="entry name" value="Methyltransf_25"/>
</dbReference>
<proteinExistence type="predicted"/>
<dbReference type="PANTHER" id="PTHR43464">
    <property type="entry name" value="METHYLTRANSFERASE"/>
    <property type="match status" value="1"/>
</dbReference>
<evidence type="ECO:0000256" key="2">
    <source>
        <dbReference type="ARBA" id="ARBA00022679"/>
    </source>
</evidence>
<dbReference type="GO" id="GO:0102208">
    <property type="term" value="F:2-polyprenyl-6-hydroxyphenol methylase activity"/>
    <property type="evidence" value="ECO:0007669"/>
    <property type="project" value="UniProtKB-EC"/>
</dbReference>
<dbReference type="Proteomes" id="UP000274841">
    <property type="component" value="Chromosome"/>
</dbReference>
<dbReference type="KEGG" id="moy:CVS54_01460"/>
<dbReference type="GO" id="GO:0032259">
    <property type="term" value="P:methylation"/>
    <property type="evidence" value="ECO:0007669"/>
    <property type="project" value="UniProtKB-KW"/>
</dbReference>
<keyword evidence="2 5" id="KW-0808">Transferase</keyword>
<protein>
    <submittedName>
        <fullName evidence="5">Ubiquinone biosynthesis O-methyltransferase</fullName>
        <ecNumber evidence="5">2.1.1.222</ecNumber>
    </submittedName>
</protein>
<dbReference type="Gene3D" id="3.40.50.150">
    <property type="entry name" value="Vaccinia Virus protein VP39"/>
    <property type="match status" value="1"/>
</dbReference>
<evidence type="ECO:0000313" key="6">
    <source>
        <dbReference type="Proteomes" id="UP000274841"/>
    </source>
</evidence>
<keyword evidence="1 5" id="KW-0489">Methyltransferase</keyword>
<dbReference type="CDD" id="cd02440">
    <property type="entry name" value="AdoMet_MTases"/>
    <property type="match status" value="1"/>
</dbReference>
<evidence type="ECO:0000313" key="5">
    <source>
        <dbReference type="EMBL" id="AZS40137.1"/>
    </source>
</evidence>
<sequence>MTRPLATRDVDTRELMDAPDADARMLARTYGRFGFVNALVSRPGSLYRRDVRPRAAHAREQSRALRILDIGAGGGDLCRLLAWRLRRDGFDAEVTALDADVRAIRWASAHDRGAGIRYRRALTTELVAAGEIYDMVLSNHVLHHLDDAELRTVLDDSVRLVAPGGMVSHRDIARSRTAHALFSAATWTISSTLLADSFIREDGLISIRRSYTTAELRAIAPPGWVVRGGVPSRLELRWVGAHART</sequence>
<dbReference type="Pfam" id="PF13649">
    <property type="entry name" value="Methyltransf_25"/>
    <property type="match status" value="1"/>
</dbReference>
<dbReference type="SUPFAM" id="SSF53335">
    <property type="entry name" value="S-adenosyl-L-methionine-dependent methyltransferases"/>
    <property type="match status" value="1"/>
</dbReference>
<keyword evidence="5" id="KW-0830">Ubiquinone</keyword>
<keyword evidence="3" id="KW-0949">S-adenosyl-L-methionine</keyword>
<dbReference type="EC" id="2.1.1.222" evidence="5"/>
<evidence type="ECO:0000256" key="1">
    <source>
        <dbReference type="ARBA" id="ARBA00022603"/>
    </source>
</evidence>
<dbReference type="AlphaFoldDB" id="A0A3S9WJT3"/>
<gene>
    <name evidence="5" type="primary">ubiG</name>
    <name evidence="5" type="ORF">CVS54_01460</name>
</gene>
<dbReference type="PANTHER" id="PTHR43464:SF19">
    <property type="entry name" value="UBIQUINONE BIOSYNTHESIS O-METHYLTRANSFERASE, MITOCHONDRIAL"/>
    <property type="match status" value="1"/>
</dbReference>
<evidence type="ECO:0000259" key="4">
    <source>
        <dbReference type="Pfam" id="PF13649"/>
    </source>
</evidence>
<name>A0A3S9WJT3_9MICO</name>
<reference evidence="5 6" key="1">
    <citation type="submission" date="2018-08" db="EMBL/GenBank/DDBJ databases">
        <title>Microbacterium oxydans strain HG3.</title>
        <authorList>
            <person name="ORTET P."/>
        </authorList>
    </citation>
    <scope>NUCLEOTIDE SEQUENCE [LARGE SCALE GENOMIC DNA]</scope>
    <source>
        <strain evidence="5 6">HG3</strain>
    </source>
</reference>
<organism evidence="5 6">
    <name type="scientific">Microbacterium oxydans</name>
    <dbReference type="NCBI Taxonomy" id="82380"/>
    <lineage>
        <taxon>Bacteria</taxon>
        <taxon>Bacillati</taxon>
        <taxon>Actinomycetota</taxon>
        <taxon>Actinomycetes</taxon>
        <taxon>Micrococcales</taxon>
        <taxon>Microbacteriaceae</taxon>
        <taxon>Microbacterium</taxon>
    </lineage>
</organism>
<dbReference type="InterPro" id="IPR029063">
    <property type="entry name" value="SAM-dependent_MTases_sf"/>
</dbReference>
<accession>A0A3S9WJT3</accession>